<dbReference type="PANTHER" id="PTHR30383">
    <property type="entry name" value="THIOESTERASE 1/PROTEASE 1/LYSOPHOSPHOLIPASE L1"/>
    <property type="match status" value="1"/>
</dbReference>
<feature type="domain" description="SGNH hydrolase-type esterase" evidence="2">
    <location>
        <begin position="97"/>
        <end position="289"/>
    </location>
</feature>
<protein>
    <submittedName>
        <fullName evidence="3">SGNH/GDSL hydrolase family protein</fullName>
    </submittedName>
</protein>
<dbReference type="RefSeq" id="WP_204710324.1">
    <property type="nucleotide sequence ID" value="NZ_JBHSZV010000028.1"/>
</dbReference>
<dbReference type="InterPro" id="IPR051532">
    <property type="entry name" value="Ester_Hydrolysis_Enzymes"/>
</dbReference>
<feature type="compositionally biased region" description="Low complexity" evidence="1">
    <location>
        <begin position="34"/>
        <end position="43"/>
    </location>
</feature>
<evidence type="ECO:0000256" key="1">
    <source>
        <dbReference type="SAM" id="MobiDB-lite"/>
    </source>
</evidence>
<keyword evidence="3" id="KW-0378">Hydrolase</keyword>
<dbReference type="SUPFAM" id="SSF52266">
    <property type="entry name" value="SGNH hydrolase"/>
    <property type="match status" value="1"/>
</dbReference>
<dbReference type="Gene3D" id="3.40.50.1110">
    <property type="entry name" value="SGNH hydrolase"/>
    <property type="match status" value="1"/>
</dbReference>
<dbReference type="EMBL" id="JBHSZV010000028">
    <property type="protein sequence ID" value="MFC7062500.1"/>
    <property type="molecule type" value="Genomic_DNA"/>
</dbReference>
<dbReference type="CDD" id="cd04506">
    <property type="entry name" value="SGNH_hydrolase_YpmR_like"/>
    <property type="match status" value="1"/>
</dbReference>
<evidence type="ECO:0000313" key="3">
    <source>
        <dbReference type="EMBL" id="MFC7062500.1"/>
    </source>
</evidence>
<evidence type="ECO:0000313" key="4">
    <source>
        <dbReference type="Proteomes" id="UP001596410"/>
    </source>
</evidence>
<dbReference type="InterPro" id="IPR013830">
    <property type="entry name" value="SGNH_hydro"/>
</dbReference>
<keyword evidence="4" id="KW-1185">Reference proteome</keyword>
<accession>A0ABW2EJP2</accession>
<comment type="caution">
    <text evidence="3">The sequence shown here is derived from an EMBL/GenBank/DDBJ whole genome shotgun (WGS) entry which is preliminary data.</text>
</comment>
<proteinExistence type="predicted"/>
<sequence length="305" mass="34881">MKYFKWLALMIFALSLLAIIMVTVINDPIDKQSETTSENTNEQSEQEYSNEEDPIDTEEEEEEESEEAVSEGIREVFSSVLDNARNLFIRDDLEVVAIGDSLTQGVGDSTENGGYIGVLEDTVNENDATANFTIDNFGKRGNRTDQLLTRMDSEEISSSLEEADVVLITIGANNVIQVVENNFTSLSYNDFSPAREEYQAQLEKIISKVEESNSNASIYLIGLYNPFNQYFENIPALAQIMSEWNDVSERVIDDHENASFIPIYDVFEGREKELLWDRDHFHPNEEGYKQMAERVLEYIREEIEQ</sequence>
<dbReference type="Proteomes" id="UP001596410">
    <property type="component" value="Unassembled WGS sequence"/>
</dbReference>
<dbReference type="PANTHER" id="PTHR30383:SF27">
    <property type="entry name" value="SPORE GERMINATION LIPASE LIPC"/>
    <property type="match status" value="1"/>
</dbReference>
<dbReference type="InterPro" id="IPR036514">
    <property type="entry name" value="SGNH_hydro_sf"/>
</dbReference>
<evidence type="ECO:0000259" key="2">
    <source>
        <dbReference type="Pfam" id="PF13472"/>
    </source>
</evidence>
<dbReference type="Pfam" id="PF13472">
    <property type="entry name" value="Lipase_GDSL_2"/>
    <property type="match status" value="1"/>
</dbReference>
<dbReference type="GO" id="GO:0016787">
    <property type="term" value="F:hydrolase activity"/>
    <property type="evidence" value="ECO:0007669"/>
    <property type="project" value="UniProtKB-KW"/>
</dbReference>
<feature type="region of interest" description="Disordered" evidence="1">
    <location>
        <begin position="32"/>
        <end position="71"/>
    </location>
</feature>
<gene>
    <name evidence="3" type="ORF">ACFQIC_11590</name>
</gene>
<feature type="compositionally biased region" description="Acidic residues" evidence="1">
    <location>
        <begin position="44"/>
        <end position="69"/>
    </location>
</feature>
<organism evidence="3 4">
    <name type="scientific">Halobacillus seohaensis</name>
    <dbReference type="NCBI Taxonomy" id="447421"/>
    <lineage>
        <taxon>Bacteria</taxon>
        <taxon>Bacillati</taxon>
        <taxon>Bacillota</taxon>
        <taxon>Bacilli</taxon>
        <taxon>Bacillales</taxon>
        <taxon>Bacillaceae</taxon>
        <taxon>Halobacillus</taxon>
    </lineage>
</organism>
<name>A0ABW2EJP2_9BACI</name>
<reference evidence="4" key="1">
    <citation type="journal article" date="2019" name="Int. J. Syst. Evol. Microbiol.">
        <title>The Global Catalogue of Microorganisms (GCM) 10K type strain sequencing project: providing services to taxonomists for standard genome sequencing and annotation.</title>
        <authorList>
            <consortium name="The Broad Institute Genomics Platform"/>
            <consortium name="The Broad Institute Genome Sequencing Center for Infectious Disease"/>
            <person name="Wu L."/>
            <person name="Ma J."/>
        </authorList>
    </citation>
    <scope>NUCLEOTIDE SEQUENCE [LARGE SCALE GENOMIC DNA]</scope>
    <source>
        <strain evidence="4">CGMCC 4.1621</strain>
    </source>
</reference>